<dbReference type="InterPro" id="IPR036259">
    <property type="entry name" value="MFS_trans_sf"/>
</dbReference>
<feature type="transmembrane region" description="Helical" evidence="7">
    <location>
        <begin position="381"/>
        <end position="404"/>
    </location>
</feature>
<evidence type="ECO:0000256" key="7">
    <source>
        <dbReference type="SAM" id="Phobius"/>
    </source>
</evidence>
<comment type="subcellular location">
    <subcellularLocation>
        <location evidence="1">Membrane</location>
        <topology evidence="1">Multi-pass membrane protein</topology>
    </subcellularLocation>
</comment>
<name>A0A7R9LDZ9_9ACAR</name>
<evidence type="ECO:0000313" key="9">
    <source>
        <dbReference type="EMBL" id="CAD7639951.1"/>
    </source>
</evidence>
<keyword evidence="4 7" id="KW-1133">Transmembrane helix</keyword>
<evidence type="ECO:0000259" key="8">
    <source>
        <dbReference type="PROSITE" id="PS50850"/>
    </source>
</evidence>
<feature type="transmembrane region" description="Helical" evidence="7">
    <location>
        <begin position="240"/>
        <end position="263"/>
    </location>
</feature>
<evidence type="ECO:0000256" key="2">
    <source>
        <dbReference type="ARBA" id="ARBA00022448"/>
    </source>
</evidence>
<keyword evidence="3 7" id="KW-0812">Transmembrane</keyword>
<reference evidence="9" key="1">
    <citation type="submission" date="2020-11" db="EMBL/GenBank/DDBJ databases">
        <authorList>
            <person name="Tran Van P."/>
        </authorList>
    </citation>
    <scope>NUCLEOTIDE SEQUENCE</scope>
</reference>
<dbReference type="PRINTS" id="PR00171">
    <property type="entry name" value="SUGRTRNSPORT"/>
</dbReference>
<evidence type="ECO:0000256" key="1">
    <source>
        <dbReference type="ARBA" id="ARBA00004141"/>
    </source>
</evidence>
<dbReference type="AlphaFoldDB" id="A0A7R9LDZ9"/>
<dbReference type="GO" id="GO:0016020">
    <property type="term" value="C:membrane"/>
    <property type="evidence" value="ECO:0007669"/>
    <property type="project" value="UniProtKB-SubCell"/>
</dbReference>
<feature type="compositionally biased region" description="Low complexity" evidence="6">
    <location>
        <begin position="23"/>
        <end position="33"/>
    </location>
</feature>
<proteinExistence type="predicted"/>
<feature type="transmembrane region" description="Helical" evidence="7">
    <location>
        <begin position="416"/>
        <end position="439"/>
    </location>
</feature>
<feature type="region of interest" description="Disordered" evidence="6">
    <location>
        <begin position="13"/>
        <end position="41"/>
    </location>
</feature>
<dbReference type="Gene3D" id="1.20.1250.20">
    <property type="entry name" value="MFS general substrate transporter like domains"/>
    <property type="match status" value="3"/>
</dbReference>
<dbReference type="Pfam" id="PF00083">
    <property type="entry name" value="Sugar_tr"/>
    <property type="match status" value="3"/>
</dbReference>
<dbReference type="InterPro" id="IPR005828">
    <property type="entry name" value="MFS_sugar_transport-like"/>
</dbReference>
<dbReference type="InterPro" id="IPR020846">
    <property type="entry name" value="MFS_dom"/>
</dbReference>
<evidence type="ECO:0000256" key="5">
    <source>
        <dbReference type="ARBA" id="ARBA00023136"/>
    </source>
</evidence>
<dbReference type="EMBL" id="CAJPVJ010000511">
    <property type="protein sequence ID" value="CAG2162713.1"/>
    <property type="molecule type" value="Genomic_DNA"/>
</dbReference>
<dbReference type="SUPFAM" id="SSF103473">
    <property type="entry name" value="MFS general substrate transporter"/>
    <property type="match status" value="2"/>
</dbReference>
<sequence>MDDLRLSEMAYLNIPDRDRDKSPSPADSMASSATDLSTLPMNLGQRRDESAGLNSHLVFAISAAALGSSFQHGYNTGVVNAPQDLVQKFISEAHSERFHDLSWNITSNSSASDGTGSDATTVNLIYSIMVSIFCIGGMIGALLTSYVAEKFGRKGGLLWNNVFVFLAAGLMGFSKMCRSYEMLIMGRFFIGFNAALTWLRGTIEVHDEMDDMRAEYESMKLVPKVTLHELWYNSMLRQPLIISLVVMLSQQFSGINAVIFFSTDIFEKAGLTKSAALYATLGIGVINVLMTIVSLILVEKSGRKTLLLNPGHIYVGNSAIMSRITEIYSYISRKRSLTWLRGTIEVHDEMDDMRAEYESMKLVPKVTLHELWYNSMLRQPLIISLVVMLSQQFSGINAVIFFSTDIFEKAGLTKSAALYATLGIGVINVLMTIVSLILVEKSGRKTLLLTGLAGMFVTTIVLTFCLALKDRSEVFSYVSILAVYMFVVMFASGPGSIPWFLVAELFGVGARALATSIAVSVNWTANFIVGLVFLPLQEKMEGYVFVIFSILLAMFWLFVYKKVPETKGKTVEEIAAAFRQKAYQ</sequence>
<evidence type="ECO:0000256" key="3">
    <source>
        <dbReference type="ARBA" id="ARBA00022692"/>
    </source>
</evidence>
<organism evidence="9">
    <name type="scientific">Oppiella nova</name>
    <dbReference type="NCBI Taxonomy" id="334625"/>
    <lineage>
        <taxon>Eukaryota</taxon>
        <taxon>Metazoa</taxon>
        <taxon>Ecdysozoa</taxon>
        <taxon>Arthropoda</taxon>
        <taxon>Chelicerata</taxon>
        <taxon>Arachnida</taxon>
        <taxon>Acari</taxon>
        <taxon>Acariformes</taxon>
        <taxon>Sarcoptiformes</taxon>
        <taxon>Oribatida</taxon>
        <taxon>Brachypylina</taxon>
        <taxon>Oppioidea</taxon>
        <taxon>Oppiidae</taxon>
        <taxon>Oppiella</taxon>
    </lineage>
</organism>
<gene>
    <name evidence="9" type="ORF">ONB1V03_LOCUS2304</name>
</gene>
<dbReference type="OrthoDB" id="4540492at2759"/>
<dbReference type="PANTHER" id="PTHR23503">
    <property type="entry name" value="SOLUTE CARRIER FAMILY 2"/>
    <property type="match status" value="1"/>
</dbReference>
<feature type="transmembrane region" description="Helical" evidence="7">
    <location>
        <begin position="124"/>
        <end position="144"/>
    </location>
</feature>
<evidence type="ECO:0000256" key="4">
    <source>
        <dbReference type="ARBA" id="ARBA00022989"/>
    </source>
</evidence>
<dbReference type="PANTHER" id="PTHR23503:SF8">
    <property type="entry name" value="FACILITATED GLUCOSE TRANSPORTER PROTEIN 1"/>
    <property type="match status" value="1"/>
</dbReference>
<dbReference type="EMBL" id="OC915336">
    <property type="protein sequence ID" value="CAD7639951.1"/>
    <property type="molecule type" value="Genomic_DNA"/>
</dbReference>
<accession>A0A7R9LDZ9</accession>
<feature type="transmembrane region" description="Helical" evidence="7">
    <location>
        <begin position="542"/>
        <end position="560"/>
    </location>
</feature>
<dbReference type="Proteomes" id="UP000728032">
    <property type="component" value="Unassembled WGS sequence"/>
</dbReference>
<protein>
    <recommendedName>
        <fullName evidence="8">Major facilitator superfamily (MFS) profile domain-containing protein</fullName>
    </recommendedName>
</protein>
<keyword evidence="10" id="KW-1185">Reference proteome</keyword>
<feature type="transmembrane region" description="Helical" evidence="7">
    <location>
        <begin position="156"/>
        <end position="174"/>
    </location>
</feature>
<evidence type="ECO:0000256" key="6">
    <source>
        <dbReference type="SAM" id="MobiDB-lite"/>
    </source>
</evidence>
<feature type="transmembrane region" description="Helical" evidence="7">
    <location>
        <begin position="275"/>
        <end position="298"/>
    </location>
</feature>
<keyword evidence="5 7" id="KW-0472">Membrane</keyword>
<dbReference type="InterPro" id="IPR045263">
    <property type="entry name" value="GLUT"/>
</dbReference>
<feature type="transmembrane region" description="Helical" evidence="7">
    <location>
        <begin position="446"/>
        <end position="469"/>
    </location>
</feature>
<feature type="domain" description="Major facilitator superfamily (MFS) profile" evidence="8">
    <location>
        <begin position="61"/>
        <end position="567"/>
    </location>
</feature>
<keyword evidence="2" id="KW-0813">Transport</keyword>
<feature type="transmembrane region" description="Helical" evidence="7">
    <location>
        <begin position="513"/>
        <end position="536"/>
    </location>
</feature>
<dbReference type="InterPro" id="IPR003663">
    <property type="entry name" value="Sugar/inositol_transpt"/>
</dbReference>
<evidence type="ECO:0000313" key="10">
    <source>
        <dbReference type="Proteomes" id="UP000728032"/>
    </source>
</evidence>
<feature type="transmembrane region" description="Helical" evidence="7">
    <location>
        <begin position="475"/>
        <end position="501"/>
    </location>
</feature>
<dbReference type="PROSITE" id="PS50850">
    <property type="entry name" value="MFS"/>
    <property type="match status" value="1"/>
</dbReference>
<dbReference type="GO" id="GO:0015149">
    <property type="term" value="F:hexose transmembrane transporter activity"/>
    <property type="evidence" value="ECO:0007669"/>
    <property type="project" value="TreeGrafter"/>
</dbReference>